<evidence type="ECO:0000313" key="1">
    <source>
        <dbReference type="EMBL" id="WMM95622.1"/>
    </source>
</evidence>
<proteinExistence type="predicted"/>
<sequence length="63" mass="7294">MSMTSIKLADLPNGAYFKRKPQAKKIFIRDDYCRSMRKYLCMPEDDVWGAGMPLRGTTIVYVD</sequence>
<reference evidence="1 2" key="1">
    <citation type="submission" date="2023-08" db="EMBL/GenBank/DDBJ databases">
        <authorList>
            <person name="Du S."/>
            <person name="Wu Z."/>
            <person name="Wu Y."/>
            <person name="Yang M."/>
            <person name="Shao J."/>
            <person name="Liu H."/>
            <person name="Zhao Y."/>
            <person name="Zhang Z."/>
        </authorList>
    </citation>
    <scope>NUCLEOTIDE SEQUENCE [LARGE SCALE GENOMIC DNA]</scope>
</reference>
<organism evidence="1 2">
    <name type="scientific">Roseobacter phage CRP-361</name>
    <dbReference type="NCBI Taxonomy" id="3072848"/>
    <lineage>
        <taxon>Viruses</taxon>
        <taxon>Duplodnaviria</taxon>
        <taxon>Heunggongvirae</taxon>
        <taxon>Uroviricota</taxon>
        <taxon>Caudoviricetes</taxon>
        <taxon>Autographivirales</taxon>
        <taxon>Autographivirales incertae sedis</taxon>
        <taxon>Dynamenevirus</taxon>
        <taxon>Dynamenevirus CRP361</taxon>
    </lineage>
</organism>
<dbReference type="Proteomes" id="UP001304635">
    <property type="component" value="Segment"/>
</dbReference>
<name>A0AAX3ZX48_9CAUD</name>
<dbReference type="EMBL" id="OR420750">
    <property type="protein sequence ID" value="WMM95622.1"/>
    <property type="molecule type" value="Genomic_DNA"/>
</dbReference>
<keyword evidence="2" id="KW-1185">Reference proteome</keyword>
<gene>
    <name evidence="1" type="ORF">CRP361_gp4</name>
</gene>
<accession>A0AAX3ZX48</accession>
<protein>
    <submittedName>
        <fullName evidence="1">Uncharacterized protein</fullName>
    </submittedName>
</protein>
<evidence type="ECO:0000313" key="2">
    <source>
        <dbReference type="Proteomes" id="UP001304635"/>
    </source>
</evidence>